<keyword evidence="3" id="KW-0411">Iron-sulfur</keyword>
<accession>A0ABQ5NA83</accession>
<keyword evidence="2" id="KW-0408">Iron</keyword>
<proteinExistence type="predicted"/>
<gene>
    <name evidence="5" type="ORF">bsdE14_35540</name>
</gene>
<reference evidence="5 6" key="1">
    <citation type="journal article" date="2024" name="Int. J. Syst. Evol. Microbiol.">
        <title>Clostridium omnivorum sp. nov., isolated from anoxic soil under the treatment of reductive soil disinfestation.</title>
        <authorList>
            <person name="Ueki A."/>
            <person name="Tonouchi A."/>
            <person name="Kaku N."/>
            <person name="Honma S."/>
            <person name="Ueki K."/>
        </authorList>
    </citation>
    <scope>NUCLEOTIDE SEQUENCE [LARGE SCALE GENOMIC DNA]</scope>
    <source>
        <strain evidence="5 6">E14</strain>
    </source>
</reference>
<dbReference type="InterPro" id="IPR023210">
    <property type="entry name" value="NADP_OxRdtase_dom"/>
</dbReference>
<evidence type="ECO:0000256" key="1">
    <source>
        <dbReference type="ARBA" id="ARBA00022723"/>
    </source>
</evidence>
<dbReference type="CDD" id="cd19096">
    <property type="entry name" value="AKR_Fe-S_oxidoreductase"/>
    <property type="match status" value="1"/>
</dbReference>
<dbReference type="Gene3D" id="1.10.1060.10">
    <property type="entry name" value="Alpha-helical ferredoxin"/>
    <property type="match status" value="1"/>
</dbReference>
<feature type="domain" description="4Fe-4S ferredoxin-type" evidence="4">
    <location>
        <begin position="339"/>
        <end position="369"/>
    </location>
</feature>
<dbReference type="Proteomes" id="UP001208567">
    <property type="component" value="Unassembled WGS sequence"/>
</dbReference>
<evidence type="ECO:0000259" key="4">
    <source>
        <dbReference type="PROSITE" id="PS51379"/>
    </source>
</evidence>
<dbReference type="PROSITE" id="PS51379">
    <property type="entry name" value="4FE4S_FER_2"/>
    <property type="match status" value="1"/>
</dbReference>
<name>A0ABQ5NA83_9CLOT</name>
<dbReference type="InterPro" id="IPR017900">
    <property type="entry name" value="4Fe4S_Fe_S_CS"/>
</dbReference>
<organism evidence="5 6">
    <name type="scientific">Clostridium omnivorum</name>
    <dbReference type="NCBI Taxonomy" id="1604902"/>
    <lineage>
        <taxon>Bacteria</taxon>
        <taxon>Bacillati</taxon>
        <taxon>Bacillota</taxon>
        <taxon>Clostridia</taxon>
        <taxon>Eubacteriales</taxon>
        <taxon>Clostridiaceae</taxon>
        <taxon>Clostridium</taxon>
    </lineage>
</organism>
<dbReference type="PANTHER" id="PTHR43312">
    <property type="entry name" value="D-THREO-ALDOSE 1-DEHYDROGENASE"/>
    <property type="match status" value="1"/>
</dbReference>
<protein>
    <submittedName>
        <fullName evidence="5">Aldo/keto reductase</fullName>
    </submittedName>
</protein>
<evidence type="ECO:0000313" key="5">
    <source>
        <dbReference type="EMBL" id="GLC32144.1"/>
    </source>
</evidence>
<dbReference type="PANTHER" id="PTHR43312:SF2">
    <property type="entry name" value="OXIDOREDUCTASE"/>
    <property type="match status" value="1"/>
</dbReference>
<keyword evidence="1" id="KW-0479">Metal-binding</keyword>
<dbReference type="InterPro" id="IPR053135">
    <property type="entry name" value="AKR2_Oxidoreductase"/>
</dbReference>
<evidence type="ECO:0000256" key="3">
    <source>
        <dbReference type="ARBA" id="ARBA00023014"/>
    </source>
</evidence>
<evidence type="ECO:0000313" key="6">
    <source>
        <dbReference type="Proteomes" id="UP001208567"/>
    </source>
</evidence>
<dbReference type="PROSITE" id="PS00198">
    <property type="entry name" value="4FE4S_FER_1"/>
    <property type="match status" value="1"/>
</dbReference>
<dbReference type="InterPro" id="IPR036812">
    <property type="entry name" value="NAD(P)_OxRdtase_dom_sf"/>
</dbReference>
<comment type="caution">
    <text evidence="5">The sequence shown here is derived from an EMBL/GenBank/DDBJ whole genome shotgun (WGS) entry which is preliminary data.</text>
</comment>
<dbReference type="EMBL" id="BRXR01000001">
    <property type="protein sequence ID" value="GLC32144.1"/>
    <property type="molecule type" value="Genomic_DNA"/>
</dbReference>
<dbReference type="RefSeq" id="WP_264851453.1">
    <property type="nucleotide sequence ID" value="NZ_BRXR01000001.1"/>
</dbReference>
<dbReference type="Gene3D" id="3.20.20.100">
    <property type="entry name" value="NADP-dependent oxidoreductase domain"/>
    <property type="match status" value="1"/>
</dbReference>
<dbReference type="InterPro" id="IPR009051">
    <property type="entry name" value="Helical_ferredxn"/>
</dbReference>
<dbReference type="InterPro" id="IPR017896">
    <property type="entry name" value="4Fe4S_Fe-S-bd"/>
</dbReference>
<dbReference type="SUPFAM" id="SSF51430">
    <property type="entry name" value="NAD(P)-linked oxidoreductase"/>
    <property type="match status" value="1"/>
</dbReference>
<keyword evidence="6" id="KW-1185">Reference proteome</keyword>
<evidence type="ECO:0000256" key="2">
    <source>
        <dbReference type="ARBA" id="ARBA00023004"/>
    </source>
</evidence>
<dbReference type="Pfam" id="PF00248">
    <property type="entry name" value="Aldo_ket_red"/>
    <property type="match status" value="1"/>
</dbReference>
<sequence length="379" mass="43330">MKYRKFGKYNFEISALGFGCMRFPTIDGDEGRIDEDKAISMLRYAIDNGVNYIDTAYPYHKGTSEITVGKALKDGYRDKVMLATKCPVWLIKTQDDFDTYLNEQLEKLQTDHIDMYLLHALSKERFNTLKNLQFDKFLDKAISDGRIKYAGFSFHDELDVFKEIVDSYSWSFCQIQYNFMDTNYQAGSQGLKYAASKDLAVVIMEPLKGGKLAKTPPKEVQEVWNSNDIKRSPAEWALKWIWNHPEVTTILSGMSTMDQVVENINIADTAIANSLTSHELELVDIAKAKYNKLIKVDCTACQYCMPCPFNVNIPGNFSLYNSAHMYNDAKNLSKLYKENTPENNRAGSCKECGACEAKCPQKLPIRKHLKEVHQYFTSL</sequence>
<dbReference type="Pfam" id="PF13187">
    <property type="entry name" value="Fer4_9"/>
    <property type="match status" value="1"/>
</dbReference>